<feature type="compositionally biased region" description="Polar residues" evidence="1">
    <location>
        <begin position="296"/>
        <end position="314"/>
    </location>
</feature>
<keyword evidence="3" id="KW-1185">Reference proteome</keyword>
<evidence type="ECO:0000256" key="1">
    <source>
        <dbReference type="SAM" id="MobiDB-lite"/>
    </source>
</evidence>
<reference evidence="2" key="1">
    <citation type="submission" date="2021-06" db="EMBL/GenBank/DDBJ databases">
        <authorList>
            <person name="Kallberg Y."/>
            <person name="Tangrot J."/>
            <person name="Rosling A."/>
        </authorList>
    </citation>
    <scope>NUCLEOTIDE SEQUENCE</scope>
    <source>
        <strain evidence="2">AZ414A</strain>
    </source>
</reference>
<gene>
    <name evidence="2" type="ORF">DEBURN_LOCUS2374</name>
</gene>
<accession>A0A9N8VGL1</accession>
<organism evidence="2 3">
    <name type="scientific">Diversispora eburnea</name>
    <dbReference type="NCBI Taxonomy" id="1213867"/>
    <lineage>
        <taxon>Eukaryota</taxon>
        <taxon>Fungi</taxon>
        <taxon>Fungi incertae sedis</taxon>
        <taxon>Mucoromycota</taxon>
        <taxon>Glomeromycotina</taxon>
        <taxon>Glomeromycetes</taxon>
        <taxon>Diversisporales</taxon>
        <taxon>Diversisporaceae</taxon>
        <taxon>Diversispora</taxon>
    </lineage>
</organism>
<feature type="region of interest" description="Disordered" evidence="1">
    <location>
        <begin position="1"/>
        <end position="24"/>
    </location>
</feature>
<name>A0A9N8VGL1_9GLOM</name>
<feature type="compositionally biased region" description="Low complexity" evidence="1">
    <location>
        <begin position="1"/>
        <end position="13"/>
    </location>
</feature>
<feature type="region of interest" description="Disordered" evidence="1">
    <location>
        <begin position="182"/>
        <end position="234"/>
    </location>
</feature>
<feature type="compositionally biased region" description="Polar residues" evidence="1">
    <location>
        <begin position="47"/>
        <end position="61"/>
    </location>
</feature>
<proteinExistence type="predicted"/>
<dbReference type="Proteomes" id="UP000789706">
    <property type="component" value="Unassembled WGS sequence"/>
</dbReference>
<evidence type="ECO:0000313" key="3">
    <source>
        <dbReference type="Proteomes" id="UP000789706"/>
    </source>
</evidence>
<evidence type="ECO:0000313" key="2">
    <source>
        <dbReference type="EMBL" id="CAG8455180.1"/>
    </source>
</evidence>
<sequence length="345" mass="36699">MFNQNGPQPQFGGQPTGVINGPSGMSNEIVNDVYPNNKKILNPPPQSNTIPGINPTSSLFTSGLGPMLHPPHHGGPPMPMHVHPGMRQQIPPRGFNHIGATPHLAGPAASANLSLLNDTVIGGNGNIGSTGVNSNPPPGAFGGLPLGGGQGPLGPQTFNLQSSSHMGPNVVQNTPLAPIGHGHRRMSQHPEDPHVKVVQRPQPIQRPRRGSASAHNLETRTRSPPPGFSNVVGSNALLNEDQSHTMINRRQSLATVESSYFSNSLFSTLPGETSSQQSHPTQSPINDNEWPLIRRQGTNDNPHGNNISSTTSNDIWGLNSGQSLWYQEGNNTNRRVMGARDFGIP</sequence>
<feature type="region of interest" description="Disordered" evidence="1">
    <location>
        <begin position="36"/>
        <end position="78"/>
    </location>
</feature>
<comment type="caution">
    <text evidence="2">The sequence shown here is derived from an EMBL/GenBank/DDBJ whole genome shotgun (WGS) entry which is preliminary data.</text>
</comment>
<protein>
    <submittedName>
        <fullName evidence="2">711_t:CDS:1</fullName>
    </submittedName>
</protein>
<dbReference type="EMBL" id="CAJVPK010000129">
    <property type="protein sequence ID" value="CAG8455180.1"/>
    <property type="molecule type" value="Genomic_DNA"/>
</dbReference>
<dbReference type="OrthoDB" id="21629at2759"/>
<dbReference type="AlphaFoldDB" id="A0A9N8VGL1"/>
<feature type="region of interest" description="Disordered" evidence="1">
    <location>
        <begin position="267"/>
        <end position="314"/>
    </location>
</feature>
<feature type="compositionally biased region" description="Low complexity" evidence="1">
    <location>
        <begin position="273"/>
        <end position="284"/>
    </location>
</feature>